<accession>A0A9D4S210</accession>
<keyword evidence="5" id="KW-0812">Transmembrane</keyword>
<evidence type="ECO:0000313" key="8">
    <source>
        <dbReference type="EMBL" id="KAH3889604.1"/>
    </source>
</evidence>
<keyword evidence="6" id="KW-0732">Signal</keyword>
<comment type="caution">
    <text evidence="8">The sequence shown here is derived from an EMBL/GenBank/DDBJ whole genome shotgun (WGS) entry which is preliminary data.</text>
</comment>
<dbReference type="SMART" id="SM00042">
    <property type="entry name" value="CUB"/>
    <property type="match status" value="1"/>
</dbReference>
<dbReference type="Gene3D" id="2.60.120.290">
    <property type="entry name" value="Spermadhesin, CUB domain"/>
    <property type="match status" value="1"/>
</dbReference>
<gene>
    <name evidence="8" type="ORF">DPMN_013663</name>
</gene>
<evidence type="ECO:0000256" key="1">
    <source>
        <dbReference type="ARBA" id="ARBA00022737"/>
    </source>
</evidence>
<dbReference type="SUPFAM" id="SSF49854">
    <property type="entry name" value="Spermadhesin, CUB domain"/>
    <property type="match status" value="1"/>
</dbReference>
<keyword evidence="2" id="KW-1015">Disulfide bond</keyword>
<feature type="region of interest" description="Disordered" evidence="4">
    <location>
        <begin position="220"/>
        <end position="240"/>
    </location>
</feature>
<dbReference type="EMBL" id="JAIWYP010000001">
    <property type="protein sequence ID" value="KAH3889604.1"/>
    <property type="molecule type" value="Genomic_DNA"/>
</dbReference>
<feature type="transmembrane region" description="Helical" evidence="5">
    <location>
        <begin position="175"/>
        <end position="200"/>
    </location>
</feature>
<evidence type="ECO:0000256" key="4">
    <source>
        <dbReference type="SAM" id="MobiDB-lite"/>
    </source>
</evidence>
<proteinExistence type="predicted"/>
<evidence type="ECO:0000256" key="6">
    <source>
        <dbReference type="SAM" id="SignalP"/>
    </source>
</evidence>
<keyword evidence="9" id="KW-1185">Reference proteome</keyword>
<dbReference type="AlphaFoldDB" id="A0A9D4S210"/>
<sequence>MMKMVIRFGFHVFFLFIWIYSALGADATIVKDGDVIQPRFSVLGKYMKLEDQTWELPARSGHWALVCHHMEIENSNQCEHDYLQIKESNPTIPIAKYCGNVCPEPYISETSHLDLQFVSDTMFEFSGFKFSVFHAAQKELLIPKIRSLPNQESFVLRHTGSDAFTDDTENNTPTFYWLVASVGIALLCFAALLIYFAALLRMRNKQAEPTVFYSSSESTSTISASTNNSDSRNDKSKKRLLSSGKRYSRRLADSMASVQNGHVVLGRSDSMPVKFQHNILYEPNA</sequence>
<keyword evidence="1" id="KW-0677">Repeat</keyword>
<organism evidence="8 9">
    <name type="scientific">Dreissena polymorpha</name>
    <name type="common">Zebra mussel</name>
    <name type="synonym">Mytilus polymorpha</name>
    <dbReference type="NCBI Taxonomy" id="45954"/>
    <lineage>
        <taxon>Eukaryota</taxon>
        <taxon>Metazoa</taxon>
        <taxon>Spiralia</taxon>
        <taxon>Lophotrochozoa</taxon>
        <taxon>Mollusca</taxon>
        <taxon>Bivalvia</taxon>
        <taxon>Autobranchia</taxon>
        <taxon>Heteroconchia</taxon>
        <taxon>Euheterodonta</taxon>
        <taxon>Imparidentia</taxon>
        <taxon>Neoheterodontei</taxon>
        <taxon>Myida</taxon>
        <taxon>Dreissenoidea</taxon>
        <taxon>Dreissenidae</taxon>
        <taxon>Dreissena</taxon>
    </lineage>
</organism>
<dbReference type="OrthoDB" id="6145147at2759"/>
<keyword evidence="5" id="KW-0472">Membrane</keyword>
<evidence type="ECO:0000313" key="9">
    <source>
        <dbReference type="Proteomes" id="UP000828390"/>
    </source>
</evidence>
<comment type="caution">
    <text evidence="3">Lacks conserved residue(s) required for the propagation of feature annotation.</text>
</comment>
<feature type="domain" description="CUB" evidence="7">
    <location>
        <begin position="23"/>
        <end position="135"/>
    </location>
</feature>
<keyword evidence="5" id="KW-1133">Transmembrane helix</keyword>
<reference evidence="8" key="2">
    <citation type="submission" date="2020-11" db="EMBL/GenBank/DDBJ databases">
        <authorList>
            <person name="McCartney M.A."/>
            <person name="Auch B."/>
            <person name="Kono T."/>
            <person name="Mallez S."/>
            <person name="Becker A."/>
            <person name="Gohl D.M."/>
            <person name="Silverstein K.A.T."/>
            <person name="Koren S."/>
            <person name="Bechman K.B."/>
            <person name="Herman A."/>
            <person name="Abrahante J.E."/>
            <person name="Garbe J."/>
        </authorList>
    </citation>
    <scope>NUCLEOTIDE SEQUENCE</scope>
    <source>
        <strain evidence="8">Duluth1</strain>
        <tissue evidence="8">Whole animal</tissue>
    </source>
</reference>
<dbReference type="Pfam" id="PF00431">
    <property type="entry name" value="CUB"/>
    <property type="match status" value="1"/>
</dbReference>
<reference evidence="8" key="1">
    <citation type="journal article" date="2019" name="bioRxiv">
        <title>The Genome of the Zebra Mussel, Dreissena polymorpha: A Resource for Invasive Species Research.</title>
        <authorList>
            <person name="McCartney M.A."/>
            <person name="Auch B."/>
            <person name="Kono T."/>
            <person name="Mallez S."/>
            <person name="Zhang Y."/>
            <person name="Obille A."/>
            <person name="Becker A."/>
            <person name="Abrahante J.E."/>
            <person name="Garbe J."/>
            <person name="Badalamenti J.P."/>
            <person name="Herman A."/>
            <person name="Mangelson H."/>
            <person name="Liachko I."/>
            <person name="Sullivan S."/>
            <person name="Sone E.D."/>
            <person name="Koren S."/>
            <person name="Silverstein K.A.T."/>
            <person name="Beckman K.B."/>
            <person name="Gohl D.M."/>
        </authorList>
    </citation>
    <scope>NUCLEOTIDE SEQUENCE</scope>
    <source>
        <strain evidence="8">Duluth1</strain>
        <tissue evidence="8">Whole animal</tissue>
    </source>
</reference>
<feature type="signal peptide" evidence="6">
    <location>
        <begin position="1"/>
        <end position="24"/>
    </location>
</feature>
<dbReference type="InterPro" id="IPR035914">
    <property type="entry name" value="Sperma_CUB_dom_sf"/>
</dbReference>
<dbReference type="CDD" id="cd00041">
    <property type="entry name" value="CUB"/>
    <property type="match status" value="1"/>
</dbReference>
<name>A0A9D4S210_DREPO</name>
<evidence type="ECO:0000256" key="2">
    <source>
        <dbReference type="ARBA" id="ARBA00023157"/>
    </source>
</evidence>
<feature type="chain" id="PRO_5039600202" description="CUB domain-containing protein" evidence="6">
    <location>
        <begin position="25"/>
        <end position="285"/>
    </location>
</feature>
<evidence type="ECO:0000259" key="7">
    <source>
        <dbReference type="PROSITE" id="PS01180"/>
    </source>
</evidence>
<dbReference type="PROSITE" id="PS01180">
    <property type="entry name" value="CUB"/>
    <property type="match status" value="1"/>
</dbReference>
<feature type="compositionally biased region" description="Low complexity" evidence="4">
    <location>
        <begin position="220"/>
        <end position="230"/>
    </location>
</feature>
<evidence type="ECO:0000256" key="3">
    <source>
        <dbReference type="PROSITE-ProRule" id="PRU00059"/>
    </source>
</evidence>
<dbReference type="PANTHER" id="PTHR24251">
    <property type="entry name" value="OVOCHYMASE-RELATED"/>
    <property type="match status" value="1"/>
</dbReference>
<dbReference type="InterPro" id="IPR000859">
    <property type="entry name" value="CUB_dom"/>
</dbReference>
<evidence type="ECO:0000256" key="5">
    <source>
        <dbReference type="SAM" id="Phobius"/>
    </source>
</evidence>
<protein>
    <recommendedName>
        <fullName evidence="7">CUB domain-containing protein</fullName>
    </recommendedName>
</protein>
<dbReference type="Proteomes" id="UP000828390">
    <property type="component" value="Unassembled WGS sequence"/>
</dbReference>